<evidence type="ECO:0000256" key="10">
    <source>
        <dbReference type="RuleBase" id="RU004453"/>
    </source>
</evidence>
<feature type="domain" description="GH18" evidence="13">
    <location>
        <begin position="31"/>
        <end position="343"/>
    </location>
</feature>
<dbReference type="SUPFAM" id="SSF51445">
    <property type="entry name" value="(Trans)glycosidases"/>
    <property type="match status" value="1"/>
</dbReference>
<evidence type="ECO:0000256" key="11">
    <source>
        <dbReference type="SAM" id="MobiDB-lite"/>
    </source>
</evidence>
<evidence type="ECO:0000256" key="3">
    <source>
        <dbReference type="ARBA" id="ARBA00022669"/>
    </source>
</evidence>
<keyword evidence="8" id="KW-0624">Polysaccharide degradation</keyword>
<keyword evidence="7 9" id="KW-0326">Glycosidase</keyword>
<evidence type="ECO:0000313" key="14">
    <source>
        <dbReference type="EMBL" id="KAL0950817.1"/>
    </source>
</evidence>
<dbReference type="PROSITE" id="PS51910">
    <property type="entry name" value="GH18_2"/>
    <property type="match status" value="1"/>
</dbReference>
<evidence type="ECO:0000256" key="7">
    <source>
        <dbReference type="ARBA" id="ARBA00023295"/>
    </source>
</evidence>
<dbReference type="PANTHER" id="PTHR45708:SF49">
    <property type="entry name" value="ENDOCHITINASE"/>
    <property type="match status" value="1"/>
</dbReference>
<dbReference type="InterPro" id="IPR001579">
    <property type="entry name" value="Glyco_hydro_18_chit_AS"/>
</dbReference>
<dbReference type="InterPro" id="IPR050542">
    <property type="entry name" value="Glycosyl_Hydrlase18_Chitinase"/>
</dbReference>
<evidence type="ECO:0000256" key="8">
    <source>
        <dbReference type="ARBA" id="ARBA00023326"/>
    </source>
</evidence>
<feature type="compositionally biased region" description="Pro residues" evidence="11">
    <location>
        <begin position="345"/>
        <end position="354"/>
    </location>
</feature>
<dbReference type="InterPro" id="IPR017853">
    <property type="entry name" value="GH"/>
</dbReference>
<keyword evidence="15" id="KW-1185">Reference proteome</keyword>
<dbReference type="PROSITE" id="PS01095">
    <property type="entry name" value="GH18_1"/>
    <property type="match status" value="1"/>
</dbReference>
<dbReference type="PANTHER" id="PTHR45708">
    <property type="entry name" value="ENDOCHITINASE"/>
    <property type="match status" value="1"/>
</dbReference>
<dbReference type="Gene3D" id="3.20.20.80">
    <property type="entry name" value="Glycosidases"/>
    <property type="match status" value="1"/>
</dbReference>
<evidence type="ECO:0000313" key="15">
    <source>
        <dbReference type="Proteomes" id="UP001556367"/>
    </source>
</evidence>
<evidence type="ECO:0000256" key="1">
    <source>
        <dbReference type="ARBA" id="ARBA00000822"/>
    </source>
</evidence>
<gene>
    <name evidence="14" type="ORF">HGRIS_007581</name>
</gene>
<organism evidence="14 15">
    <name type="scientific">Hohenbuehelia grisea</name>
    <dbReference type="NCBI Taxonomy" id="104357"/>
    <lineage>
        <taxon>Eukaryota</taxon>
        <taxon>Fungi</taxon>
        <taxon>Dikarya</taxon>
        <taxon>Basidiomycota</taxon>
        <taxon>Agaricomycotina</taxon>
        <taxon>Agaricomycetes</taxon>
        <taxon>Agaricomycetidae</taxon>
        <taxon>Agaricales</taxon>
        <taxon>Pleurotineae</taxon>
        <taxon>Pleurotaceae</taxon>
        <taxon>Hohenbuehelia</taxon>
    </lineage>
</organism>
<keyword evidence="6" id="KW-0119">Carbohydrate metabolism</keyword>
<evidence type="ECO:0000256" key="9">
    <source>
        <dbReference type="RuleBase" id="RU000489"/>
    </source>
</evidence>
<feature type="compositionally biased region" description="Low complexity" evidence="11">
    <location>
        <begin position="377"/>
        <end position="390"/>
    </location>
</feature>
<keyword evidence="3" id="KW-0147">Chitin-binding</keyword>
<dbReference type="InterPro" id="IPR001223">
    <property type="entry name" value="Glyco_hydro18_cat"/>
</dbReference>
<dbReference type="CDD" id="cd02877">
    <property type="entry name" value="GH18_hevamine_XipI_class_III"/>
    <property type="match status" value="1"/>
</dbReference>
<evidence type="ECO:0000256" key="12">
    <source>
        <dbReference type="SAM" id="SignalP"/>
    </source>
</evidence>
<comment type="catalytic activity">
    <reaction evidence="1">
        <text>Random endo-hydrolysis of N-acetyl-beta-D-glucosaminide (1-&gt;4)-beta-linkages in chitin and chitodextrins.</text>
        <dbReference type="EC" id="3.2.1.14"/>
    </reaction>
</comment>
<dbReference type="Pfam" id="PF00704">
    <property type="entry name" value="Glyco_hydro_18"/>
    <property type="match status" value="1"/>
</dbReference>
<dbReference type="EC" id="3.2.1.14" evidence="2"/>
<feature type="region of interest" description="Disordered" evidence="11">
    <location>
        <begin position="340"/>
        <end position="410"/>
    </location>
</feature>
<feature type="compositionally biased region" description="Low complexity" evidence="11">
    <location>
        <begin position="355"/>
        <end position="369"/>
    </location>
</feature>
<evidence type="ECO:0000256" key="6">
    <source>
        <dbReference type="ARBA" id="ARBA00023277"/>
    </source>
</evidence>
<evidence type="ECO:0000259" key="13">
    <source>
        <dbReference type="PROSITE" id="PS51910"/>
    </source>
</evidence>
<comment type="caution">
    <text evidence="14">The sequence shown here is derived from an EMBL/GenBank/DDBJ whole genome shotgun (WGS) entry which is preliminary data.</text>
</comment>
<keyword evidence="4 9" id="KW-0378">Hydrolase</keyword>
<accession>A0ABR3J5G4</accession>
<evidence type="ECO:0000256" key="5">
    <source>
        <dbReference type="ARBA" id="ARBA00023024"/>
    </source>
</evidence>
<dbReference type="Proteomes" id="UP001556367">
    <property type="component" value="Unassembled WGS sequence"/>
</dbReference>
<sequence>MVLVTIARWLALTAFACFVATVSAFNNDRSDNLAVYWGQDSGGNQQRLSFYCDDDTIDAIPIAFLYVFFGKGGAPMIDLANTCSLGGGSTFRGTNLADCSFLASDIRTCQSKGKIVTISLGGATGKVGFSSDAQAQGFAQQIWDMFLGGGGCSSPFSEAPRANNCEMPSITDSNMRPFGNAVLDGVDLDIESGSAAHYAAFVNRLRSLSRGASKRYYITAAPQCPFPDEAVGAALNGAPFDAVYVQFYNNFCESSSPSQFNFATWDNWARKTSPNPNVKVYIGAPAADYAAGDGFVDINTLSRIAKDAQRKYSTFGGVMLWDASVARKNNRFDRAIKQALVNGQPPRPVGPAPAPVTHNPTPAATHAPGPAAPPAPHTATTPRAPQTTSTLLHEPTIRRPAPARVMPQSVIHPNLNSRFFKKNINN</sequence>
<proteinExistence type="inferred from homology"/>
<evidence type="ECO:0000256" key="4">
    <source>
        <dbReference type="ARBA" id="ARBA00022801"/>
    </source>
</evidence>
<evidence type="ECO:0000256" key="2">
    <source>
        <dbReference type="ARBA" id="ARBA00012729"/>
    </source>
</evidence>
<protein>
    <recommendedName>
        <fullName evidence="2">chitinase</fullName>
        <ecNumber evidence="2">3.2.1.14</ecNumber>
    </recommendedName>
</protein>
<feature type="chain" id="PRO_5046855432" description="chitinase" evidence="12">
    <location>
        <begin position="25"/>
        <end position="426"/>
    </location>
</feature>
<reference evidence="15" key="1">
    <citation type="submission" date="2024-06" db="EMBL/GenBank/DDBJ databases">
        <title>Multi-omics analyses provide insights into the biosynthesis of the anticancer antibiotic pleurotin in Hohenbuehelia grisea.</title>
        <authorList>
            <person name="Weaver J.A."/>
            <person name="Alberti F."/>
        </authorList>
    </citation>
    <scope>NUCLEOTIDE SEQUENCE [LARGE SCALE GENOMIC DNA]</scope>
    <source>
        <strain evidence="15">T-177</strain>
    </source>
</reference>
<dbReference type="InterPro" id="IPR045321">
    <property type="entry name" value="Cts1-like"/>
</dbReference>
<keyword evidence="5" id="KW-0146">Chitin degradation</keyword>
<name>A0ABR3J5G4_9AGAR</name>
<dbReference type="EMBL" id="JASNQZ010000011">
    <property type="protein sequence ID" value="KAL0950817.1"/>
    <property type="molecule type" value="Genomic_DNA"/>
</dbReference>
<keyword evidence="12" id="KW-0732">Signal</keyword>
<feature type="signal peptide" evidence="12">
    <location>
        <begin position="1"/>
        <end position="24"/>
    </location>
</feature>
<comment type="similarity">
    <text evidence="10">Belongs to the glycosyl hydrolase 18 family.</text>
</comment>